<reference evidence="1 2" key="1">
    <citation type="submission" date="2023-01" db="EMBL/GenBank/DDBJ databases">
        <title>Analysis of 21 Apiospora genomes using comparative genomics revels a genus with tremendous synthesis potential of carbohydrate active enzymes and secondary metabolites.</title>
        <authorList>
            <person name="Sorensen T."/>
        </authorList>
    </citation>
    <scope>NUCLEOTIDE SEQUENCE [LARGE SCALE GENOMIC DNA]</scope>
    <source>
        <strain evidence="1 2">CBS 33761</strain>
    </source>
</reference>
<proteinExistence type="predicted"/>
<sequence>MPSFATIWEYACGHTQELHHASRGEDDKVIKEILPVEAHCRMCIRRVVLSAVSSTVTCLPLSAIREVKSELQGMGPDETRRYVKALAQRVCRPSDVEGFQVAMRQLVACN</sequence>
<accession>A0ABR1RR47</accession>
<protein>
    <recommendedName>
        <fullName evidence="3">Saposin B-type domain-containing protein</fullName>
    </recommendedName>
</protein>
<name>A0ABR1RR47_9PEZI</name>
<dbReference type="EMBL" id="JAQQWK010000013">
    <property type="protein sequence ID" value="KAK8017302.1"/>
    <property type="molecule type" value="Genomic_DNA"/>
</dbReference>
<comment type="caution">
    <text evidence="1">The sequence shown here is derived from an EMBL/GenBank/DDBJ whole genome shotgun (WGS) entry which is preliminary data.</text>
</comment>
<dbReference type="Proteomes" id="UP001444661">
    <property type="component" value="Unassembled WGS sequence"/>
</dbReference>
<organism evidence="1 2">
    <name type="scientific">Apiospora rasikravindrae</name>
    <dbReference type="NCBI Taxonomy" id="990691"/>
    <lineage>
        <taxon>Eukaryota</taxon>
        <taxon>Fungi</taxon>
        <taxon>Dikarya</taxon>
        <taxon>Ascomycota</taxon>
        <taxon>Pezizomycotina</taxon>
        <taxon>Sordariomycetes</taxon>
        <taxon>Xylariomycetidae</taxon>
        <taxon>Amphisphaeriales</taxon>
        <taxon>Apiosporaceae</taxon>
        <taxon>Apiospora</taxon>
    </lineage>
</organism>
<keyword evidence="2" id="KW-1185">Reference proteome</keyword>
<evidence type="ECO:0000313" key="2">
    <source>
        <dbReference type="Proteomes" id="UP001444661"/>
    </source>
</evidence>
<evidence type="ECO:0008006" key="3">
    <source>
        <dbReference type="Google" id="ProtNLM"/>
    </source>
</evidence>
<evidence type="ECO:0000313" key="1">
    <source>
        <dbReference type="EMBL" id="KAK8017302.1"/>
    </source>
</evidence>
<gene>
    <name evidence="1" type="ORF">PG993_013628</name>
</gene>